<keyword evidence="4" id="KW-1185">Reference proteome</keyword>
<dbReference type="PANTHER" id="PTHR43459:SF1">
    <property type="entry name" value="EG:BACN32G11.4 PROTEIN"/>
    <property type="match status" value="1"/>
</dbReference>
<organism evidence="3 4">
    <name type="scientific">Parapusillimonas granuli</name>
    <dbReference type="NCBI Taxonomy" id="380911"/>
    <lineage>
        <taxon>Bacteria</taxon>
        <taxon>Pseudomonadati</taxon>
        <taxon>Pseudomonadota</taxon>
        <taxon>Betaproteobacteria</taxon>
        <taxon>Burkholderiales</taxon>
        <taxon>Alcaligenaceae</taxon>
        <taxon>Parapusillimonas</taxon>
    </lineage>
</organism>
<name>A0A853FSQ5_9BURK</name>
<dbReference type="InterPro" id="IPR014748">
    <property type="entry name" value="Enoyl-CoA_hydra_C"/>
</dbReference>
<dbReference type="RefSeq" id="WP_180154199.1">
    <property type="nucleotide sequence ID" value="NZ_JACCEM010000003.1"/>
</dbReference>
<reference evidence="3 4" key="1">
    <citation type="submission" date="2020-07" db="EMBL/GenBank/DDBJ databases">
        <title>Taxonomic revisions and descriptions of new bacterial species based on genomic comparisons in the high-G+C-content subgroup of the family Alcaligenaceae.</title>
        <authorList>
            <person name="Szabo A."/>
            <person name="Felfoldi T."/>
        </authorList>
    </citation>
    <scope>NUCLEOTIDE SEQUENCE [LARGE SCALE GENOMIC DNA]</scope>
    <source>
        <strain evidence="3 4">LMG 24012</strain>
    </source>
</reference>
<dbReference type="CDD" id="cd06558">
    <property type="entry name" value="crotonase-like"/>
    <property type="match status" value="1"/>
</dbReference>
<dbReference type="AlphaFoldDB" id="A0A853FSQ5"/>
<dbReference type="PROSITE" id="PS00166">
    <property type="entry name" value="ENOYL_COA_HYDRATASE"/>
    <property type="match status" value="1"/>
</dbReference>
<protein>
    <submittedName>
        <fullName evidence="3">Enoyl-CoA hydratase/isomerase family protein</fullName>
    </submittedName>
</protein>
<dbReference type="Pfam" id="PF00378">
    <property type="entry name" value="ECH_1"/>
    <property type="match status" value="1"/>
</dbReference>
<evidence type="ECO:0000256" key="2">
    <source>
        <dbReference type="RuleBase" id="RU003707"/>
    </source>
</evidence>
<accession>A0A853FSQ5</accession>
<proteinExistence type="inferred from homology"/>
<comment type="caution">
    <text evidence="3">The sequence shown here is derived from an EMBL/GenBank/DDBJ whole genome shotgun (WGS) entry which is preliminary data.</text>
</comment>
<dbReference type="Proteomes" id="UP000559809">
    <property type="component" value="Unassembled WGS sequence"/>
</dbReference>
<sequence length="259" mass="27707">MNRDIVHRELHGSAVVLTLEAPSKLNALSLNIREQLKEQLQRAHADPHVRCIVLTGANGSFSAGGDITKMAEQPEPLVARQRLGVLHDIVRLIISGPTPVVAAVEGVAYGAGLSLAVACDYVVAAEESRFSASFGRIGLVADCGLLWTLPQRVGLGLARDLLMTGRPFGVAQALEWGVVDEAAPKGDALSIALAKARHYEAIAPLAIAAVKSALYRRPASLEEALHIESDLQDFLRNTRDHVAACKAFLKKGTVQFEGR</sequence>
<keyword evidence="3" id="KW-0413">Isomerase</keyword>
<comment type="similarity">
    <text evidence="1 2">Belongs to the enoyl-CoA hydratase/isomerase family.</text>
</comment>
<evidence type="ECO:0000256" key="1">
    <source>
        <dbReference type="ARBA" id="ARBA00005254"/>
    </source>
</evidence>
<evidence type="ECO:0000313" key="4">
    <source>
        <dbReference type="Proteomes" id="UP000559809"/>
    </source>
</evidence>
<dbReference type="EMBL" id="JACCEM010000003">
    <property type="protein sequence ID" value="NYT48895.1"/>
    <property type="molecule type" value="Genomic_DNA"/>
</dbReference>
<dbReference type="Gene3D" id="1.10.12.10">
    <property type="entry name" value="Lyase 2-enoyl-coa Hydratase, Chain A, domain 2"/>
    <property type="match status" value="1"/>
</dbReference>
<dbReference type="Gene3D" id="3.90.226.10">
    <property type="entry name" value="2-enoyl-CoA Hydratase, Chain A, domain 1"/>
    <property type="match status" value="1"/>
</dbReference>
<dbReference type="InterPro" id="IPR001753">
    <property type="entry name" value="Enoyl-CoA_hydra/iso"/>
</dbReference>
<dbReference type="GO" id="GO:0016853">
    <property type="term" value="F:isomerase activity"/>
    <property type="evidence" value="ECO:0007669"/>
    <property type="project" value="UniProtKB-KW"/>
</dbReference>
<dbReference type="InterPro" id="IPR029045">
    <property type="entry name" value="ClpP/crotonase-like_dom_sf"/>
</dbReference>
<dbReference type="InterPro" id="IPR018376">
    <property type="entry name" value="Enoyl-CoA_hyd/isom_CS"/>
</dbReference>
<gene>
    <name evidence="3" type="ORF">H0A72_06180</name>
</gene>
<dbReference type="PANTHER" id="PTHR43459">
    <property type="entry name" value="ENOYL-COA HYDRATASE"/>
    <property type="match status" value="1"/>
</dbReference>
<dbReference type="SUPFAM" id="SSF52096">
    <property type="entry name" value="ClpP/crotonase"/>
    <property type="match status" value="1"/>
</dbReference>
<evidence type="ECO:0000313" key="3">
    <source>
        <dbReference type="EMBL" id="NYT48895.1"/>
    </source>
</evidence>